<dbReference type="AlphaFoldDB" id="A0A6I9TFT1"/>
<keyword evidence="7 12" id="KW-0560">Oxidoreductase</keyword>
<dbReference type="RefSeq" id="XP_011082818.1">
    <property type="nucleotide sequence ID" value="XM_011084516.2"/>
</dbReference>
<sequence length="521" mass="59832">MKMELKLSSIFISVLIVGLITWAVRILNWVWFRPKKLEKLLRKQGLQGNPYRFLLGDMKTLISVTKEEQTKSIQLSDHLAPHILPYYHQIINEYGQNSFIWFGPSPRLNITDPQLMKEILTKPEVFHKPLPDPIGETIAGGLLFLEDEKWAQHRKIINPAFHMEKLKNMVSAIRLSCSNMVEKWESMFSRSERSLEIDVWPHLESLSGDVISRTAFGSSHEEGRRIFELHREQVKLVLELLKFFFIPGWRFVPTKANRRMRAISKEIQSLLRGIINQREKAMERGETVGDDLLSTLMESNLKEIEEHGGKKKDVGMDIEDVINECKLFYFAGSETTSLLLVWTMVMLSKHQEWQVRAREEVSQVFGKNEPTFEGLNRLKVVTTILHEVLRLYPPVPLITRAPTKTLKLGNITLPVGVDLILLIGLLHHDPKIWGDDVNQFKPERFSEGISSATKGQFSFIPFSAGPRVCVGQQFAMIEAKLALVMILQKFSFELSSSYLHAPFSILTLRPQYGAALILHRL</sequence>
<evidence type="ECO:0000256" key="6">
    <source>
        <dbReference type="ARBA" id="ARBA00022989"/>
    </source>
</evidence>
<dbReference type="PANTHER" id="PTHR24282">
    <property type="entry name" value="CYTOCHROME P450 FAMILY MEMBER"/>
    <property type="match status" value="1"/>
</dbReference>
<dbReference type="GO" id="GO:0020037">
    <property type="term" value="F:heme binding"/>
    <property type="evidence" value="ECO:0007669"/>
    <property type="project" value="InterPro"/>
</dbReference>
<keyword evidence="8 11" id="KW-0408">Iron</keyword>
<dbReference type="GO" id="GO:0016705">
    <property type="term" value="F:oxidoreductase activity, acting on paired donors, with incorporation or reduction of molecular oxygen"/>
    <property type="evidence" value="ECO:0007669"/>
    <property type="project" value="InterPro"/>
</dbReference>
<dbReference type="GeneID" id="105165490"/>
<dbReference type="InterPro" id="IPR001128">
    <property type="entry name" value="Cyt_P450"/>
</dbReference>
<dbReference type="InterPro" id="IPR036396">
    <property type="entry name" value="Cyt_P450_sf"/>
</dbReference>
<keyword evidence="9 12" id="KW-0503">Monooxygenase</keyword>
<dbReference type="InParanoid" id="A0A6I9TFT1"/>
<evidence type="ECO:0000256" key="3">
    <source>
        <dbReference type="ARBA" id="ARBA00022617"/>
    </source>
</evidence>
<dbReference type="GO" id="GO:0005506">
    <property type="term" value="F:iron ion binding"/>
    <property type="evidence" value="ECO:0007669"/>
    <property type="project" value="InterPro"/>
</dbReference>
<dbReference type="GO" id="GO:0004497">
    <property type="term" value="F:monooxygenase activity"/>
    <property type="evidence" value="ECO:0007669"/>
    <property type="project" value="UniProtKB-KW"/>
</dbReference>
<keyword evidence="10 13" id="KW-0472">Membrane</keyword>
<feature type="transmembrane region" description="Helical" evidence="13">
    <location>
        <begin position="7"/>
        <end position="32"/>
    </location>
</feature>
<dbReference type="Gene3D" id="1.10.630.10">
    <property type="entry name" value="Cytochrome P450"/>
    <property type="match status" value="1"/>
</dbReference>
<protein>
    <submittedName>
        <fullName evidence="15">Cytochrome P450 CYP72A219</fullName>
    </submittedName>
</protein>
<dbReference type="GO" id="GO:0009820">
    <property type="term" value="P:alkaloid metabolic process"/>
    <property type="evidence" value="ECO:0007669"/>
    <property type="project" value="UniProtKB-ARBA"/>
</dbReference>
<evidence type="ECO:0000256" key="12">
    <source>
        <dbReference type="RuleBase" id="RU000461"/>
    </source>
</evidence>
<dbReference type="InterPro" id="IPR017972">
    <property type="entry name" value="Cyt_P450_CS"/>
</dbReference>
<name>A0A6I9TFT1_SESIN</name>
<dbReference type="SUPFAM" id="SSF48264">
    <property type="entry name" value="Cytochrome P450"/>
    <property type="match status" value="1"/>
</dbReference>
<dbReference type="OrthoDB" id="1470350at2759"/>
<feature type="binding site" description="axial binding residue" evidence="11">
    <location>
        <position position="469"/>
    </location>
    <ligand>
        <name>heme</name>
        <dbReference type="ChEBI" id="CHEBI:30413"/>
    </ligand>
    <ligandPart>
        <name>Fe</name>
        <dbReference type="ChEBI" id="CHEBI:18248"/>
    </ligandPart>
</feature>
<dbReference type="InterPro" id="IPR050665">
    <property type="entry name" value="Cytochrome_P450_Monooxygen"/>
</dbReference>
<evidence type="ECO:0000256" key="4">
    <source>
        <dbReference type="ARBA" id="ARBA00022692"/>
    </source>
</evidence>
<evidence type="ECO:0000256" key="5">
    <source>
        <dbReference type="ARBA" id="ARBA00022723"/>
    </source>
</evidence>
<keyword evidence="3 11" id="KW-0349">Heme</keyword>
<gene>
    <name evidence="15" type="primary">LOC105165490</name>
</gene>
<keyword evidence="4 13" id="KW-0812">Transmembrane</keyword>
<keyword evidence="6 13" id="KW-1133">Transmembrane helix</keyword>
<dbReference type="PRINTS" id="PR00385">
    <property type="entry name" value="P450"/>
</dbReference>
<evidence type="ECO:0000256" key="13">
    <source>
        <dbReference type="SAM" id="Phobius"/>
    </source>
</evidence>
<dbReference type="GO" id="GO:0016020">
    <property type="term" value="C:membrane"/>
    <property type="evidence" value="ECO:0007669"/>
    <property type="project" value="UniProtKB-SubCell"/>
</dbReference>
<evidence type="ECO:0000256" key="2">
    <source>
        <dbReference type="ARBA" id="ARBA00010617"/>
    </source>
</evidence>
<reference evidence="15" key="1">
    <citation type="submission" date="2025-08" db="UniProtKB">
        <authorList>
            <consortium name="RefSeq"/>
        </authorList>
    </citation>
    <scope>IDENTIFICATION</scope>
</reference>
<accession>A0A6I9TFT1</accession>
<dbReference type="PRINTS" id="PR00463">
    <property type="entry name" value="EP450I"/>
</dbReference>
<dbReference type="FunFam" id="1.10.630.10:FF:000029">
    <property type="entry name" value="Cytochrome P450 734A1"/>
    <property type="match status" value="1"/>
</dbReference>
<proteinExistence type="inferred from homology"/>
<dbReference type="InterPro" id="IPR002401">
    <property type="entry name" value="Cyt_P450_E_grp-I"/>
</dbReference>
<dbReference type="Gramene" id="SIN_1022505.t">
    <property type="protein sequence ID" value="SIN_1022505.t"/>
    <property type="gene ID" value="SIN_1022505"/>
</dbReference>
<evidence type="ECO:0000256" key="1">
    <source>
        <dbReference type="ARBA" id="ARBA00004167"/>
    </source>
</evidence>
<keyword evidence="5 11" id="KW-0479">Metal-binding</keyword>
<evidence type="ECO:0000313" key="14">
    <source>
        <dbReference type="Proteomes" id="UP000504604"/>
    </source>
</evidence>
<evidence type="ECO:0000313" key="15">
    <source>
        <dbReference type="RefSeq" id="XP_011082818.1"/>
    </source>
</evidence>
<dbReference type="Pfam" id="PF00067">
    <property type="entry name" value="p450"/>
    <property type="match status" value="1"/>
</dbReference>
<dbReference type="PROSITE" id="PS00086">
    <property type="entry name" value="CYTOCHROME_P450"/>
    <property type="match status" value="1"/>
</dbReference>
<dbReference type="PANTHER" id="PTHR24282:SF273">
    <property type="entry name" value="CYTOCHROME P450 CYP72A219-LIKE"/>
    <property type="match status" value="1"/>
</dbReference>
<evidence type="ECO:0000256" key="8">
    <source>
        <dbReference type="ARBA" id="ARBA00023004"/>
    </source>
</evidence>
<evidence type="ECO:0000256" key="10">
    <source>
        <dbReference type="ARBA" id="ARBA00023136"/>
    </source>
</evidence>
<dbReference type="Proteomes" id="UP000504604">
    <property type="component" value="Linkage group LG6"/>
</dbReference>
<dbReference type="KEGG" id="sind:105165490"/>
<evidence type="ECO:0000256" key="9">
    <source>
        <dbReference type="ARBA" id="ARBA00023033"/>
    </source>
</evidence>
<evidence type="ECO:0000256" key="11">
    <source>
        <dbReference type="PIRSR" id="PIRSR602401-1"/>
    </source>
</evidence>
<organism evidence="14 15">
    <name type="scientific">Sesamum indicum</name>
    <name type="common">Oriental sesame</name>
    <name type="synonym">Sesamum orientale</name>
    <dbReference type="NCBI Taxonomy" id="4182"/>
    <lineage>
        <taxon>Eukaryota</taxon>
        <taxon>Viridiplantae</taxon>
        <taxon>Streptophyta</taxon>
        <taxon>Embryophyta</taxon>
        <taxon>Tracheophyta</taxon>
        <taxon>Spermatophyta</taxon>
        <taxon>Magnoliopsida</taxon>
        <taxon>eudicotyledons</taxon>
        <taxon>Gunneridae</taxon>
        <taxon>Pentapetalae</taxon>
        <taxon>asterids</taxon>
        <taxon>lamiids</taxon>
        <taxon>Lamiales</taxon>
        <taxon>Pedaliaceae</taxon>
        <taxon>Sesamum</taxon>
    </lineage>
</organism>
<comment type="subcellular location">
    <subcellularLocation>
        <location evidence="1">Membrane</location>
        <topology evidence="1">Single-pass membrane protein</topology>
    </subcellularLocation>
</comment>
<dbReference type="GO" id="GO:0009753">
    <property type="term" value="P:response to jasmonic acid"/>
    <property type="evidence" value="ECO:0007669"/>
    <property type="project" value="UniProtKB-ARBA"/>
</dbReference>
<comment type="cofactor">
    <cofactor evidence="11">
        <name>heme</name>
        <dbReference type="ChEBI" id="CHEBI:30413"/>
    </cofactor>
</comment>
<evidence type="ECO:0000256" key="7">
    <source>
        <dbReference type="ARBA" id="ARBA00023002"/>
    </source>
</evidence>
<keyword evidence="14" id="KW-1185">Reference proteome</keyword>
<comment type="similarity">
    <text evidence="2 12">Belongs to the cytochrome P450 family.</text>
</comment>